<evidence type="ECO:0000313" key="6">
    <source>
        <dbReference type="EMBL" id="OUP49782.1"/>
    </source>
</evidence>
<organism evidence="6 7">
    <name type="scientific">Butyricicoccus pullicaecorum</name>
    <dbReference type="NCBI Taxonomy" id="501571"/>
    <lineage>
        <taxon>Bacteria</taxon>
        <taxon>Bacillati</taxon>
        <taxon>Bacillota</taxon>
        <taxon>Clostridia</taxon>
        <taxon>Eubacteriales</taxon>
        <taxon>Butyricicoccaceae</taxon>
        <taxon>Butyricicoccus</taxon>
    </lineage>
</organism>
<gene>
    <name evidence="6" type="ORF">B5F17_14240</name>
</gene>
<comment type="caution">
    <text evidence="6">The sequence shown here is derived from an EMBL/GenBank/DDBJ whole genome shotgun (WGS) entry which is preliminary data.</text>
</comment>
<sequence length="145" mass="15180">MIVHLTDTKAVLMGGAAIAGGAISQAFGGWDSAMMTLLIFMAIDYLSGLIVAGVFHSSDKSETGTLNSAACWQGLLKKGMTLVIVLVAARLDIVLGTAFVRDAVVIAYIVNETISIIENAGLMGLPVPDVIMSAIEQLQGKNEQK</sequence>
<evidence type="ECO:0000313" key="7">
    <source>
        <dbReference type="Proteomes" id="UP000195897"/>
    </source>
</evidence>
<evidence type="ECO:0000256" key="4">
    <source>
        <dbReference type="ARBA" id="ARBA00023136"/>
    </source>
</evidence>
<dbReference type="AlphaFoldDB" id="A0A1Y4L6Y6"/>
<proteinExistence type="predicted"/>
<dbReference type="InterPro" id="IPR006480">
    <property type="entry name" value="Phage_holin_4_1"/>
</dbReference>
<accession>A0A1Y4L6Y6</accession>
<dbReference type="NCBIfam" id="TIGR01593">
    <property type="entry name" value="holin_tox_secr"/>
    <property type="match status" value="1"/>
</dbReference>
<dbReference type="RefSeq" id="WP_087374892.1">
    <property type="nucleotide sequence ID" value="NZ_NFKK01000035.1"/>
</dbReference>
<dbReference type="Pfam" id="PF05105">
    <property type="entry name" value="Phage_holin_4_1"/>
    <property type="match status" value="1"/>
</dbReference>
<dbReference type="GO" id="GO:0016020">
    <property type="term" value="C:membrane"/>
    <property type="evidence" value="ECO:0007669"/>
    <property type="project" value="UniProtKB-SubCell"/>
</dbReference>
<dbReference type="EMBL" id="NFKK01000035">
    <property type="protein sequence ID" value="OUP49782.1"/>
    <property type="molecule type" value="Genomic_DNA"/>
</dbReference>
<evidence type="ECO:0000256" key="1">
    <source>
        <dbReference type="ARBA" id="ARBA00004141"/>
    </source>
</evidence>
<keyword evidence="4 5" id="KW-0472">Membrane</keyword>
<dbReference type="Proteomes" id="UP000195897">
    <property type="component" value="Unassembled WGS sequence"/>
</dbReference>
<evidence type="ECO:0000256" key="3">
    <source>
        <dbReference type="ARBA" id="ARBA00022989"/>
    </source>
</evidence>
<evidence type="ECO:0000256" key="5">
    <source>
        <dbReference type="SAM" id="Phobius"/>
    </source>
</evidence>
<feature type="transmembrane region" description="Helical" evidence="5">
    <location>
        <begin position="12"/>
        <end position="30"/>
    </location>
</feature>
<feature type="transmembrane region" description="Helical" evidence="5">
    <location>
        <begin position="36"/>
        <end position="55"/>
    </location>
</feature>
<keyword evidence="3 5" id="KW-1133">Transmembrane helix</keyword>
<keyword evidence="2 5" id="KW-0812">Transmembrane</keyword>
<name>A0A1Y4L6Y6_9FIRM</name>
<reference evidence="7" key="1">
    <citation type="submission" date="2017-04" db="EMBL/GenBank/DDBJ databases">
        <title>Function of individual gut microbiota members based on whole genome sequencing of pure cultures obtained from chicken caecum.</title>
        <authorList>
            <person name="Medvecky M."/>
            <person name="Cejkova D."/>
            <person name="Polansky O."/>
            <person name="Karasova D."/>
            <person name="Kubasova T."/>
            <person name="Cizek A."/>
            <person name="Rychlik I."/>
        </authorList>
    </citation>
    <scope>NUCLEOTIDE SEQUENCE [LARGE SCALE GENOMIC DNA]</scope>
    <source>
        <strain evidence="7">An180</strain>
    </source>
</reference>
<evidence type="ECO:0000256" key="2">
    <source>
        <dbReference type="ARBA" id="ARBA00022692"/>
    </source>
</evidence>
<protein>
    <submittedName>
        <fullName evidence="6">Holin</fullName>
    </submittedName>
</protein>
<comment type="subcellular location">
    <subcellularLocation>
        <location evidence="1">Membrane</location>
        <topology evidence="1">Multi-pass membrane protein</topology>
    </subcellularLocation>
</comment>